<feature type="compositionally biased region" description="Basic residues" evidence="1">
    <location>
        <begin position="284"/>
        <end position="315"/>
    </location>
</feature>
<dbReference type="AlphaFoldDB" id="A0A0N5AV53"/>
<proteinExistence type="predicted"/>
<feature type="compositionally biased region" description="Polar residues" evidence="1">
    <location>
        <begin position="531"/>
        <end position="554"/>
    </location>
</feature>
<accession>A0A0N5AV53</accession>
<protein>
    <submittedName>
        <fullName evidence="3">RRM domain-containing protein</fullName>
    </submittedName>
</protein>
<feature type="compositionally biased region" description="Low complexity" evidence="1">
    <location>
        <begin position="252"/>
        <end position="283"/>
    </location>
</feature>
<evidence type="ECO:0000313" key="3">
    <source>
        <dbReference type="WBParaSite" id="SMUV_0000875801-mRNA-1"/>
    </source>
</evidence>
<evidence type="ECO:0000313" key="2">
    <source>
        <dbReference type="Proteomes" id="UP000046393"/>
    </source>
</evidence>
<sequence>MDEEDVLLGNTSCDVGSLSEVDEAAVLGDDIVPEVSTHKDSIEDKEELDYDEDIDDDTEKTPRSSKFASERAFDNNRLPVESEETSLHKDHIDRKRKSSFHGGIDRKFEEATTVASQMPISSSKLVVSGRKVLMNPHYRGTINAQPNILNWSNMRPVNPPSARVQLRSCLQPSAQIGIPSRTYTGVPSSSADFSKPPPLVPLSNFTIPPPVYMNYTLPSHTAVITTVDDWSKKVNGFLDKIAAPNRLRRYSRSQSRSFSSSSRSRSRSYSSRSSSFSESSRSSHSSHRNSRTRGRRSISRRSSSRHIRRRSRSHSRYGDHGRSTIDKRNDRLDERKGQERRKGYYQDPNHQEKTIECAKAIGLDNEYLSKLEEQKKIREEILRKKEERRFQNVQRMGTTENLADERNDKLNYSNAYSSRRNDNISQHAQRSNNATTGGDLKKADFQSRGRLAMNKSALKSENKNELKEVGSVDVLRGSASKFVEQKPVSQISSRREGEVSNHQQSSNTNVSSSSNGGLRSSMNEYDMRRMQQASHSKVYEQGSQQSSARVPNSTEKFGRKKAYLAVVIGTANKQLPDLERMKLIASTVGQLKKVWVSSDESVSVIFESHDSAKQFMFKYNGRMINGIGLRISLQKVFANLAEL</sequence>
<dbReference type="GO" id="GO:0000245">
    <property type="term" value="P:spliceosomal complex assembly"/>
    <property type="evidence" value="ECO:0007669"/>
    <property type="project" value="TreeGrafter"/>
</dbReference>
<dbReference type="PANTHER" id="PTHR47048:SF1">
    <property type="entry name" value="PROTEIN SCAF11"/>
    <property type="match status" value="1"/>
</dbReference>
<feature type="region of interest" description="Disordered" evidence="1">
    <location>
        <begin position="29"/>
        <end position="98"/>
    </location>
</feature>
<dbReference type="PANTHER" id="PTHR47048">
    <property type="entry name" value="PROTEIN SCAF11"/>
    <property type="match status" value="1"/>
</dbReference>
<feature type="compositionally biased region" description="Polar residues" evidence="1">
    <location>
        <begin position="415"/>
        <end position="436"/>
    </location>
</feature>
<feature type="compositionally biased region" description="Acidic residues" evidence="1">
    <location>
        <begin position="43"/>
        <end position="58"/>
    </location>
</feature>
<name>A0A0N5AV53_9BILA</name>
<dbReference type="Proteomes" id="UP000046393">
    <property type="component" value="Unplaced"/>
</dbReference>
<dbReference type="GO" id="GO:0003723">
    <property type="term" value="F:RNA binding"/>
    <property type="evidence" value="ECO:0007669"/>
    <property type="project" value="TreeGrafter"/>
</dbReference>
<dbReference type="WBParaSite" id="SMUV_0000875801-mRNA-1">
    <property type="protein sequence ID" value="SMUV_0000875801-mRNA-1"/>
    <property type="gene ID" value="SMUV_0000875801"/>
</dbReference>
<organism evidence="2 3">
    <name type="scientific">Syphacia muris</name>
    <dbReference type="NCBI Taxonomy" id="451379"/>
    <lineage>
        <taxon>Eukaryota</taxon>
        <taxon>Metazoa</taxon>
        <taxon>Ecdysozoa</taxon>
        <taxon>Nematoda</taxon>
        <taxon>Chromadorea</taxon>
        <taxon>Rhabditida</taxon>
        <taxon>Spirurina</taxon>
        <taxon>Oxyuridomorpha</taxon>
        <taxon>Oxyuroidea</taxon>
        <taxon>Oxyuridae</taxon>
        <taxon>Syphacia</taxon>
    </lineage>
</organism>
<feature type="region of interest" description="Disordered" evidence="1">
    <location>
        <begin position="415"/>
        <end position="447"/>
    </location>
</feature>
<feature type="region of interest" description="Disordered" evidence="1">
    <location>
        <begin position="482"/>
        <end position="554"/>
    </location>
</feature>
<feature type="compositionally biased region" description="Low complexity" evidence="1">
    <location>
        <begin position="500"/>
        <end position="521"/>
    </location>
</feature>
<feature type="region of interest" description="Disordered" evidence="1">
    <location>
        <begin position="248"/>
        <end position="351"/>
    </location>
</feature>
<evidence type="ECO:0000256" key="1">
    <source>
        <dbReference type="SAM" id="MobiDB-lite"/>
    </source>
</evidence>
<reference evidence="3" key="1">
    <citation type="submission" date="2017-02" db="UniProtKB">
        <authorList>
            <consortium name="WormBaseParasite"/>
        </authorList>
    </citation>
    <scope>IDENTIFICATION</scope>
</reference>
<keyword evidence="2" id="KW-1185">Reference proteome</keyword>
<feature type="compositionally biased region" description="Basic and acidic residues" evidence="1">
    <location>
        <begin position="316"/>
        <end position="351"/>
    </location>
</feature>